<dbReference type="AlphaFoldDB" id="A0A6A7C5S5"/>
<dbReference type="InterPro" id="IPR015943">
    <property type="entry name" value="WD40/YVTN_repeat-like_dom_sf"/>
</dbReference>
<feature type="region of interest" description="Disordered" evidence="1">
    <location>
        <begin position="335"/>
        <end position="355"/>
    </location>
</feature>
<evidence type="ECO:0000313" key="3">
    <source>
        <dbReference type="Proteomes" id="UP000799421"/>
    </source>
</evidence>
<proteinExistence type="predicted"/>
<dbReference type="EMBL" id="MU005963">
    <property type="protein sequence ID" value="KAF2862946.1"/>
    <property type="molecule type" value="Genomic_DNA"/>
</dbReference>
<dbReference type="SUPFAM" id="SSF50978">
    <property type="entry name" value="WD40 repeat-like"/>
    <property type="match status" value="1"/>
</dbReference>
<sequence length="527" mass="57918">MEARVFRSDRRVHLSYEVRHRIHAAQVYPVTAPNGSTVIIYGHDGGLRLLWRGGKQPSEDGGDGTEEIDVDCPYPSIWREVNVDLEAEVQHLAIPSLSSSLPPRTAQTLQQYGVVAVACSDGSQRVLTFSLSPPSAYEADTYAKNIRGTQVKFPGETPCLGISAKIIVSAEHASSGSRTKPTSDFLFAAATPATLHVRRISVFDELTATSQEPESWEVQLPCRPLRVVFHPSAMSTILLVADVSGAVRLYDARPSDADFMSPGRWLFTYQTPFHTDSRGRVRRKPILDAKWALSGTTVLVLLSDGECGVWAWTASIPRGSSIDEFVQRGSLRQSHDTSVELGAPKGRGSKLAPMTPNTRKVKSEVLFYGSPQETKSCPRGGIMVGASKMRNEHFDETALIWYNGQVYLITSMQSWWQRATVYGSLHAPGLTHLPDVRLGHELLTSVSLFSPDQSGSVVINTRPDLLVCAEHRFIIVQTVRAAPQPADPVTPPETEEMRLGTAQLDLGGVDRALDRLIDDRPRRVGFV</sequence>
<reference evidence="2" key="1">
    <citation type="journal article" date="2020" name="Stud. Mycol.">
        <title>101 Dothideomycetes genomes: a test case for predicting lifestyles and emergence of pathogens.</title>
        <authorList>
            <person name="Haridas S."/>
            <person name="Albert R."/>
            <person name="Binder M."/>
            <person name="Bloem J."/>
            <person name="Labutti K."/>
            <person name="Salamov A."/>
            <person name="Andreopoulos B."/>
            <person name="Baker S."/>
            <person name="Barry K."/>
            <person name="Bills G."/>
            <person name="Bluhm B."/>
            <person name="Cannon C."/>
            <person name="Castanera R."/>
            <person name="Culley D."/>
            <person name="Daum C."/>
            <person name="Ezra D."/>
            <person name="Gonzalez J."/>
            <person name="Henrissat B."/>
            <person name="Kuo A."/>
            <person name="Liang C."/>
            <person name="Lipzen A."/>
            <person name="Lutzoni F."/>
            <person name="Magnuson J."/>
            <person name="Mondo S."/>
            <person name="Nolan M."/>
            <person name="Ohm R."/>
            <person name="Pangilinan J."/>
            <person name="Park H.-J."/>
            <person name="Ramirez L."/>
            <person name="Alfaro M."/>
            <person name="Sun H."/>
            <person name="Tritt A."/>
            <person name="Yoshinaga Y."/>
            <person name="Zwiers L.-H."/>
            <person name="Turgeon B."/>
            <person name="Goodwin S."/>
            <person name="Spatafora J."/>
            <person name="Crous P."/>
            <person name="Grigoriev I."/>
        </authorList>
    </citation>
    <scope>NUCLEOTIDE SEQUENCE</scope>
    <source>
        <strain evidence="2">CBS 480.64</strain>
    </source>
</reference>
<dbReference type="OrthoDB" id="5323870at2759"/>
<organism evidence="2 3">
    <name type="scientific">Piedraia hortae CBS 480.64</name>
    <dbReference type="NCBI Taxonomy" id="1314780"/>
    <lineage>
        <taxon>Eukaryota</taxon>
        <taxon>Fungi</taxon>
        <taxon>Dikarya</taxon>
        <taxon>Ascomycota</taxon>
        <taxon>Pezizomycotina</taxon>
        <taxon>Dothideomycetes</taxon>
        <taxon>Dothideomycetidae</taxon>
        <taxon>Capnodiales</taxon>
        <taxon>Piedraiaceae</taxon>
        <taxon>Piedraia</taxon>
    </lineage>
</organism>
<dbReference type="Proteomes" id="UP000799421">
    <property type="component" value="Unassembled WGS sequence"/>
</dbReference>
<accession>A0A6A7C5S5</accession>
<gene>
    <name evidence="2" type="ORF">K470DRAFT_153992</name>
</gene>
<protein>
    <submittedName>
        <fullName evidence="2">Uncharacterized protein</fullName>
    </submittedName>
</protein>
<evidence type="ECO:0000256" key="1">
    <source>
        <dbReference type="SAM" id="MobiDB-lite"/>
    </source>
</evidence>
<dbReference type="InterPro" id="IPR036322">
    <property type="entry name" value="WD40_repeat_dom_sf"/>
</dbReference>
<dbReference type="Gene3D" id="2.130.10.10">
    <property type="entry name" value="YVTN repeat-like/Quinoprotein amine dehydrogenase"/>
    <property type="match status" value="1"/>
</dbReference>
<name>A0A6A7C5S5_9PEZI</name>
<evidence type="ECO:0000313" key="2">
    <source>
        <dbReference type="EMBL" id="KAF2862946.1"/>
    </source>
</evidence>
<keyword evidence="3" id="KW-1185">Reference proteome</keyword>